<accession>A0A4R6SWD8</accession>
<protein>
    <recommendedName>
        <fullName evidence="3">Glycosyl transferase family 25</fullName>
    </recommendedName>
</protein>
<dbReference type="AlphaFoldDB" id="A0A4R6SWD8"/>
<gene>
    <name evidence="1" type="ORF">ATK78_2956</name>
</gene>
<evidence type="ECO:0000313" key="2">
    <source>
        <dbReference type="Proteomes" id="UP000295620"/>
    </source>
</evidence>
<evidence type="ECO:0008006" key="3">
    <source>
        <dbReference type="Google" id="ProtNLM"/>
    </source>
</evidence>
<dbReference type="Proteomes" id="UP000295620">
    <property type="component" value="Unassembled WGS sequence"/>
</dbReference>
<sequence length="444" mass="51141">MKNHAQFPIYVINLKKRPERLQSIQHEFLGRNEFKVTIVEAIEHPNGAIGLWQSIRSVFSKVTDEEFIIICEDDHQFTDAYSPEILASCIDEARKNDADVLLGGVSWFTEAAQIAEYLFSVETFSATQFVVVFSKFYKQILDADFGDHDSADYKIAALSTKKFILFPFISTQKEFGYSDATSKNDNFGRVTAIFNSAIQRLSLLNQIWKFYDTNPVTELPVSDYQATPHQVISTYILASDPDALQMDKIREQFKDKHEFDTTIVRIAKRETDNQGFLYFIQEVIKLAIAHDEDKIVICNSNHQFTSTYTSDYFFECIQLAQNANAKIISGGTDRFGSAVAVQTNLYWVDWFTNAQFVVLFKSCFDAILRLPKTHHLSLSMIYNNASSNKLLIYPFISRRLDSESEPGNQEAMAENYKRMNFMRNEYIKYSLPSSRHLSYYGETY</sequence>
<organism evidence="1 2">
    <name type="scientific">Pedobacter metabolipauper</name>
    <dbReference type="NCBI Taxonomy" id="425513"/>
    <lineage>
        <taxon>Bacteria</taxon>
        <taxon>Pseudomonadati</taxon>
        <taxon>Bacteroidota</taxon>
        <taxon>Sphingobacteriia</taxon>
        <taxon>Sphingobacteriales</taxon>
        <taxon>Sphingobacteriaceae</taxon>
        <taxon>Pedobacter</taxon>
    </lineage>
</organism>
<comment type="caution">
    <text evidence="1">The sequence shown here is derived from an EMBL/GenBank/DDBJ whole genome shotgun (WGS) entry which is preliminary data.</text>
</comment>
<keyword evidence="2" id="KW-1185">Reference proteome</keyword>
<dbReference type="EMBL" id="SNYC01000005">
    <property type="protein sequence ID" value="TDQ08442.1"/>
    <property type="molecule type" value="Genomic_DNA"/>
</dbReference>
<evidence type="ECO:0000313" key="1">
    <source>
        <dbReference type="EMBL" id="TDQ08442.1"/>
    </source>
</evidence>
<dbReference type="OrthoDB" id="1417318at2"/>
<proteinExistence type="predicted"/>
<dbReference type="RefSeq" id="WP_133576811.1">
    <property type="nucleotide sequence ID" value="NZ_SNYC01000005.1"/>
</dbReference>
<reference evidence="1 2" key="1">
    <citation type="submission" date="2019-03" db="EMBL/GenBank/DDBJ databases">
        <title>Genomic Encyclopedia of Archaeal and Bacterial Type Strains, Phase II (KMG-II): from individual species to whole genera.</title>
        <authorList>
            <person name="Goeker M."/>
        </authorList>
    </citation>
    <scope>NUCLEOTIDE SEQUENCE [LARGE SCALE GENOMIC DNA]</scope>
    <source>
        <strain evidence="1 2">DSM 19035</strain>
    </source>
</reference>
<name>A0A4R6SWD8_9SPHI</name>